<dbReference type="PANTHER" id="PTHR34129">
    <property type="entry name" value="BLR1139 PROTEIN"/>
    <property type="match status" value="1"/>
</dbReference>
<protein>
    <submittedName>
        <fullName evidence="2">Uncharacterized protein</fullName>
    </submittedName>
</protein>
<dbReference type="Proteomes" id="UP000664169">
    <property type="component" value="Unassembled WGS sequence"/>
</dbReference>
<dbReference type="PANTHER" id="PTHR34129:SF1">
    <property type="entry name" value="DUF952 DOMAIN-CONTAINING PROTEIN"/>
    <property type="match status" value="1"/>
</dbReference>
<accession>A0A8H3IQM6</accession>
<dbReference type="InterPro" id="IPR009297">
    <property type="entry name" value="DUF952"/>
</dbReference>
<name>A0A8H3IQM6_9LECA</name>
<dbReference type="Gene3D" id="3.20.170.20">
    <property type="entry name" value="Protein of unknown function DUF952"/>
    <property type="match status" value="1"/>
</dbReference>
<reference evidence="2" key="1">
    <citation type="submission" date="2021-03" db="EMBL/GenBank/DDBJ databases">
        <authorList>
            <person name="Tagirdzhanova G."/>
        </authorList>
    </citation>
    <scope>NUCLEOTIDE SEQUENCE</scope>
</reference>
<feature type="region of interest" description="Disordered" evidence="1">
    <location>
        <begin position="70"/>
        <end position="90"/>
    </location>
</feature>
<evidence type="ECO:0000313" key="2">
    <source>
        <dbReference type="EMBL" id="CAF9929800.1"/>
    </source>
</evidence>
<dbReference type="SUPFAM" id="SSF56399">
    <property type="entry name" value="ADP-ribosylation"/>
    <property type="match status" value="1"/>
</dbReference>
<evidence type="ECO:0000256" key="1">
    <source>
        <dbReference type="SAM" id="MobiDB-lite"/>
    </source>
</evidence>
<sequence>MSASSPSDRPDTVYKILLQSDWKSWITQPRTSLPNSPYTAQLFTGAGIDIKDGYIHLSTAEQSSGTYVKWFSKNNPAEPDNNGQEQASETGGQSLVLVEISLAKVVGRVEWELAPSRGDYFAHVYDGGIPYILPSEEGSEFSAVLRVWEGADVKKTLFDKLAAEGR</sequence>
<dbReference type="OrthoDB" id="3335358at2759"/>
<keyword evidence="3" id="KW-1185">Reference proteome</keyword>
<proteinExistence type="predicted"/>
<gene>
    <name evidence="2" type="ORF">GOMPHAMPRED_005499</name>
</gene>
<evidence type="ECO:0000313" key="3">
    <source>
        <dbReference type="Proteomes" id="UP000664169"/>
    </source>
</evidence>
<dbReference type="Pfam" id="PF06108">
    <property type="entry name" value="DUF952"/>
    <property type="match status" value="1"/>
</dbReference>
<comment type="caution">
    <text evidence="2">The sequence shown here is derived from an EMBL/GenBank/DDBJ whole genome shotgun (WGS) entry which is preliminary data.</text>
</comment>
<feature type="compositionally biased region" description="Polar residues" evidence="1">
    <location>
        <begin position="81"/>
        <end position="90"/>
    </location>
</feature>
<dbReference type="EMBL" id="CAJPDQ010000033">
    <property type="protein sequence ID" value="CAF9929800.1"/>
    <property type="molecule type" value="Genomic_DNA"/>
</dbReference>
<dbReference type="AlphaFoldDB" id="A0A8H3IQM6"/>
<organism evidence="2 3">
    <name type="scientific">Gomphillus americanus</name>
    <dbReference type="NCBI Taxonomy" id="1940652"/>
    <lineage>
        <taxon>Eukaryota</taxon>
        <taxon>Fungi</taxon>
        <taxon>Dikarya</taxon>
        <taxon>Ascomycota</taxon>
        <taxon>Pezizomycotina</taxon>
        <taxon>Lecanoromycetes</taxon>
        <taxon>OSLEUM clade</taxon>
        <taxon>Ostropomycetidae</taxon>
        <taxon>Ostropales</taxon>
        <taxon>Graphidaceae</taxon>
        <taxon>Gomphilloideae</taxon>
        <taxon>Gomphillus</taxon>
    </lineage>
</organism>